<evidence type="ECO:0000256" key="2">
    <source>
        <dbReference type="ARBA" id="ARBA00011955"/>
    </source>
</evidence>
<comment type="cofactor">
    <cofactor evidence="1">
        <name>Mg(2+)</name>
        <dbReference type="ChEBI" id="CHEBI:18420"/>
    </cofactor>
</comment>
<proteinExistence type="inferred from homology"/>
<dbReference type="SUPFAM" id="SSF143631">
    <property type="entry name" value="ApbE-like"/>
    <property type="match status" value="1"/>
</dbReference>
<geneLocation type="plasmid" evidence="12 13">
    <name>unnamed1</name>
</geneLocation>
<evidence type="ECO:0000256" key="11">
    <source>
        <dbReference type="PIRNR" id="PIRNR006268"/>
    </source>
</evidence>
<dbReference type="GO" id="GO:0016740">
    <property type="term" value="F:transferase activity"/>
    <property type="evidence" value="ECO:0007669"/>
    <property type="project" value="UniProtKB-KW"/>
</dbReference>
<keyword evidence="6 11" id="KW-0479">Metal-binding</keyword>
<keyword evidence="5 11" id="KW-0808">Transferase</keyword>
<comment type="similarity">
    <text evidence="11">Belongs to the ApbE family.</text>
</comment>
<name>A0ABY6ZQ52_9BACL</name>
<keyword evidence="12" id="KW-0614">Plasmid</keyword>
<protein>
    <recommendedName>
        <fullName evidence="3 11">FAD:protein FMN transferase</fullName>
        <ecNumber evidence="2 11">2.7.1.180</ecNumber>
    </recommendedName>
    <alternativeName>
        <fullName evidence="9 11">Flavin transferase</fullName>
    </alternativeName>
</protein>
<dbReference type="InterPro" id="IPR024932">
    <property type="entry name" value="ApbE"/>
</dbReference>
<sequence>MKSVRFRAMGTDVEIIVENNTLQADRTYSIISCARQRMTLLESRLSRFREDSELSLINVRSGQWVEVSADTLAVLDLANDYFERTNGLFNPFLGHVMNNLGYSVTFKDIDNETKELFRVEYPYLPPIRSPLQLDKTTSHVRLDNGFKLDLGGIAKGWIVEQTADVLLRNDVFNFVCNAGGDIVCKGTNNGAPWVVGITDPFHSHQSIFNLDVFNVSVATSGTYNRKWSYNGRDVHHIIDPFLGEPVQTDIVSCTVVHPSLVEAEVLAKVAIILGSTVGIEFLEKQTDCKWVIVKHTGEVEHSCSL</sequence>
<dbReference type="EMBL" id="CP104068">
    <property type="protein sequence ID" value="WAH44949.1"/>
    <property type="molecule type" value="Genomic_DNA"/>
</dbReference>
<evidence type="ECO:0000256" key="8">
    <source>
        <dbReference type="ARBA" id="ARBA00022842"/>
    </source>
</evidence>
<dbReference type="Gene3D" id="3.10.520.10">
    <property type="entry name" value="ApbE-like domains"/>
    <property type="match status" value="1"/>
</dbReference>
<evidence type="ECO:0000256" key="9">
    <source>
        <dbReference type="ARBA" id="ARBA00031306"/>
    </source>
</evidence>
<organism evidence="12 13">
    <name type="scientific">Alicyclobacillus fastidiosus</name>
    <dbReference type="NCBI Taxonomy" id="392011"/>
    <lineage>
        <taxon>Bacteria</taxon>
        <taxon>Bacillati</taxon>
        <taxon>Bacillota</taxon>
        <taxon>Bacilli</taxon>
        <taxon>Bacillales</taxon>
        <taxon>Alicyclobacillaceae</taxon>
        <taxon>Alicyclobacillus</taxon>
    </lineage>
</organism>
<evidence type="ECO:0000313" key="13">
    <source>
        <dbReference type="Proteomes" id="UP001164761"/>
    </source>
</evidence>
<dbReference type="InterPro" id="IPR003374">
    <property type="entry name" value="ApbE-like_sf"/>
</dbReference>
<comment type="catalytic activity">
    <reaction evidence="10 11">
        <text>L-threonyl-[protein] + FAD = FMN-L-threonyl-[protein] + AMP + H(+)</text>
        <dbReference type="Rhea" id="RHEA:36847"/>
        <dbReference type="Rhea" id="RHEA-COMP:11060"/>
        <dbReference type="Rhea" id="RHEA-COMP:11061"/>
        <dbReference type="ChEBI" id="CHEBI:15378"/>
        <dbReference type="ChEBI" id="CHEBI:30013"/>
        <dbReference type="ChEBI" id="CHEBI:57692"/>
        <dbReference type="ChEBI" id="CHEBI:74257"/>
        <dbReference type="ChEBI" id="CHEBI:456215"/>
        <dbReference type="EC" id="2.7.1.180"/>
    </reaction>
</comment>
<gene>
    <name evidence="12" type="ORF">NZD89_28305</name>
</gene>
<dbReference type="Proteomes" id="UP001164761">
    <property type="component" value="Plasmid unnamed1"/>
</dbReference>
<dbReference type="PANTHER" id="PTHR30040">
    <property type="entry name" value="THIAMINE BIOSYNTHESIS LIPOPROTEIN APBE"/>
    <property type="match status" value="1"/>
</dbReference>
<keyword evidence="13" id="KW-1185">Reference proteome</keyword>
<accession>A0ABY6ZQ52</accession>
<dbReference type="PIRSF" id="PIRSF006268">
    <property type="entry name" value="ApbE"/>
    <property type="match status" value="1"/>
</dbReference>
<dbReference type="EC" id="2.7.1.180" evidence="2 11"/>
<evidence type="ECO:0000256" key="10">
    <source>
        <dbReference type="ARBA" id="ARBA00048540"/>
    </source>
</evidence>
<keyword evidence="7 11" id="KW-0274">FAD</keyword>
<dbReference type="RefSeq" id="WP_268008817.1">
    <property type="nucleotide sequence ID" value="NZ_BSUT01000003.1"/>
</dbReference>
<keyword evidence="8 11" id="KW-0460">Magnesium</keyword>
<evidence type="ECO:0000256" key="6">
    <source>
        <dbReference type="ARBA" id="ARBA00022723"/>
    </source>
</evidence>
<evidence type="ECO:0000256" key="5">
    <source>
        <dbReference type="ARBA" id="ARBA00022679"/>
    </source>
</evidence>
<dbReference type="PANTHER" id="PTHR30040:SF2">
    <property type="entry name" value="FAD:PROTEIN FMN TRANSFERASE"/>
    <property type="match status" value="1"/>
</dbReference>
<dbReference type="Pfam" id="PF02424">
    <property type="entry name" value="ApbE"/>
    <property type="match status" value="1"/>
</dbReference>
<evidence type="ECO:0000313" key="12">
    <source>
        <dbReference type="EMBL" id="WAH44949.1"/>
    </source>
</evidence>
<evidence type="ECO:0000256" key="7">
    <source>
        <dbReference type="ARBA" id="ARBA00022827"/>
    </source>
</evidence>
<reference evidence="12" key="1">
    <citation type="submission" date="2022-08" db="EMBL/GenBank/DDBJ databases">
        <title>Alicyclobacillus fastidiosus DSM 17978, complete genome.</title>
        <authorList>
            <person name="Wang Q."/>
            <person name="Cai R."/>
            <person name="Wang Z."/>
        </authorList>
    </citation>
    <scope>NUCLEOTIDE SEQUENCE</scope>
    <source>
        <strain evidence="12">DSM 17978</strain>
        <plasmid evidence="12">unnamed1</plasmid>
    </source>
</reference>
<evidence type="ECO:0000256" key="3">
    <source>
        <dbReference type="ARBA" id="ARBA00016337"/>
    </source>
</evidence>
<evidence type="ECO:0000256" key="4">
    <source>
        <dbReference type="ARBA" id="ARBA00022630"/>
    </source>
</evidence>
<keyword evidence="4 11" id="KW-0285">Flavoprotein</keyword>
<evidence type="ECO:0000256" key="1">
    <source>
        <dbReference type="ARBA" id="ARBA00001946"/>
    </source>
</evidence>